<feature type="binding site" evidence="9">
    <location>
        <position position="118"/>
    </location>
    <ligand>
        <name>Cu cation</name>
        <dbReference type="ChEBI" id="CHEBI:23378"/>
    </ligand>
</feature>
<keyword evidence="7 9" id="KW-0186">Copper</keyword>
<dbReference type="AlphaFoldDB" id="A0A6N6MQT0"/>
<comment type="subcellular location">
    <subcellularLocation>
        <location evidence="1">Periplasm</location>
    </subcellularLocation>
</comment>
<dbReference type="CDD" id="cd04218">
    <property type="entry name" value="Pseudoazurin"/>
    <property type="match status" value="1"/>
</dbReference>
<dbReference type="InterPro" id="IPR008972">
    <property type="entry name" value="Cupredoxin"/>
</dbReference>
<dbReference type="SUPFAM" id="SSF49503">
    <property type="entry name" value="Cupredoxins"/>
    <property type="match status" value="1"/>
</dbReference>
<evidence type="ECO:0000256" key="6">
    <source>
        <dbReference type="ARBA" id="ARBA00022982"/>
    </source>
</evidence>
<keyword evidence="3" id="KW-0813">Transport</keyword>
<evidence type="ECO:0000256" key="4">
    <source>
        <dbReference type="ARBA" id="ARBA00022723"/>
    </source>
</evidence>
<evidence type="ECO:0000256" key="1">
    <source>
        <dbReference type="ARBA" id="ARBA00004418"/>
    </source>
</evidence>
<dbReference type="InterPro" id="IPR002386">
    <property type="entry name" value="Amicyanin/Pseudoazurin"/>
</dbReference>
<dbReference type="NCBIfam" id="TIGR02375">
    <property type="entry name" value="pseudoazurin"/>
    <property type="match status" value="1"/>
</dbReference>
<protein>
    <recommendedName>
        <fullName evidence="2 8">Pseudoazurin</fullName>
    </recommendedName>
</protein>
<dbReference type="GO" id="GO:0009055">
    <property type="term" value="F:electron transfer activity"/>
    <property type="evidence" value="ECO:0007669"/>
    <property type="project" value="InterPro"/>
</dbReference>
<dbReference type="PRINTS" id="PR00156">
    <property type="entry name" value="COPPERBLUE"/>
</dbReference>
<evidence type="ECO:0000256" key="9">
    <source>
        <dbReference type="PIRSR" id="PIRSR602386-1"/>
    </source>
</evidence>
<dbReference type="Proteomes" id="UP000441523">
    <property type="component" value="Unassembled WGS sequence"/>
</dbReference>
<gene>
    <name evidence="11" type="ORF">F6X51_18945</name>
</gene>
<accession>A0A6N6MQT0</accession>
<keyword evidence="12" id="KW-1185">Reference proteome</keyword>
<keyword evidence="4 9" id="KW-0479">Metal-binding</keyword>
<dbReference type="GO" id="GO:0005507">
    <property type="term" value="F:copper ion binding"/>
    <property type="evidence" value="ECO:0007669"/>
    <property type="project" value="UniProtKB-UniRule"/>
</dbReference>
<feature type="domain" description="Blue (type 1) copper" evidence="10">
    <location>
        <begin position="40"/>
        <end position="124"/>
    </location>
</feature>
<dbReference type="Pfam" id="PF00127">
    <property type="entry name" value="Copper-bind"/>
    <property type="match status" value="1"/>
</dbReference>
<feature type="binding site" evidence="9">
    <location>
        <position position="113"/>
    </location>
    <ligand>
        <name>Cu cation</name>
        <dbReference type="ChEBI" id="CHEBI:23378"/>
    </ligand>
</feature>
<dbReference type="PRINTS" id="PR00155">
    <property type="entry name" value="AMICYANIN"/>
</dbReference>
<dbReference type="EMBL" id="VZZJ01000018">
    <property type="protein sequence ID" value="KAB1071641.1"/>
    <property type="molecule type" value="Genomic_DNA"/>
</dbReference>
<dbReference type="InterPro" id="IPR001235">
    <property type="entry name" value="Copper_blue_Plastocyanin"/>
</dbReference>
<comment type="caution">
    <text evidence="11">The sequence shown here is derived from an EMBL/GenBank/DDBJ whole genome shotgun (WGS) entry which is preliminary data.</text>
</comment>
<organism evidence="11 12">
    <name type="scientific">Methylobacterium planeticum</name>
    <dbReference type="NCBI Taxonomy" id="2615211"/>
    <lineage>
        <taxon>Bacteria</taxon>
        <taxon>Pseudomonadati</taxon>
        <taxon>Pseudomonadota</taxon>
        <taxon>Alphaproteobacteria</taxon>
        <taxon>Hyphomicrobiales</taxon>
        <taxon>Methylobacteriaceae</taxon>
        <taxon>Methylobacterium</taxon>
    </lineage>
</organism>
<keyword evidence="6" id="KW-0249">Electron transport</keyword>
<evidence type="ECO:0000259" key="10">
    <source>
        <dbReference type="Pfam" id="PF00127"/>
    </source>
</evidence>
<evidence type="ECO:0000256" key="3">
    <source>
        <dbReference type="ARBA" id="ARBA00022448"/>
    </source>
</evidence>
<evidence type="ECO:0000256" key="5">
    <source>
        <dbReference type="ARBA" id="ARBA00022764"/>
    </source>
</evidence>
<dbReference type="InterPro" id="IPR012745">
    <property type="entry name" value="Pseudoazurin"/>
</dbReference>
<dbReference type="GO" id="GO:0042597">
    <property type="term" value="C:periplasmic space"/>
    <property type="evidence" value="ECO:0007669"/>
    <property type="project" value="UniProtKB-SubCell"/>
</dbReference>
<evidence type="ECO:0000313" key="11">
    <source>
        <dbReference type="EMBL" id="KAB1071641.1"/>
    </source>
</evidence>
<name>A0A6N6MQT0_9HYPH</name>
<proteinExistence type="predicted"/>
<feature type="binding site" evidence="9">
    <location>
        <position position="110"/>
    </location>
    <ligand>
        <name>Cu cation</name>
        <dbReference type="ChEBI" id="CHEBI:23378"/>
    </ligand>
</feature>
<dbReference type="InterPro" id="IPR000923">
    <property type="entry name" value="BlueCu_1"/>
</dbReference>
<dbReference type="PROSITE" id="PS00196">
    <property type="entry name" value="COPPER_BLUE"/>
    <property type="match status" value="1"/>
</dbReference>
<feature type="binding site" evidence="9">
    <location>
        <position position="72"/>
    </location>
    <ligand>
        <name>Cu cation</name>
        <dbReference type="ChEBI" id="CHEBI:23378"/>
    </ligand>
</feature>
<reference evidence="11 12" key="1">
    <citation type="submission" date="2019-09" db="EMBL/GenBank/DDBJ databases">
        <title>YIM 132548 draft genome.</title>
        <authorList>
            <person name="Jiang L."/>
        </authorList>
    </citation>
    <scope>NUCLEOTIDE SEQUENCE [LARGE SCALE GENOMIC DNA]</scope>
    <source>
        <strain evidence="11 12">YIM 132548</strain>
    </source>
</reference>
<evidence type="ECO:0000256" key="7">
    <source>
        <dbReference type="ARBA" id="ARBA00023008"/>
    </source>
</evidence>
<keyword evidence="5" id="KW-0574">Periplasm</keyword>
<comment type="cofactor">
    <cofactor evidence="9">
        <name>Cu cation</name>
        <dbReference type="ChEBI" id="CHEBI:23378"/>
    </cofactor>
    <text evidence="9">Binds 1 copper ion per subunit.</text>
</comment>
<evidence type="ECO:0000313" key="12">
    <source>
        <dbReference type="Proteomes" id="UP000441523"/>
    </source>
</evidence>
<dbReference type="Gene3D" id="2.60.40.420">
    <property type="entry name" value="Cupredoxins - blue copper proteins"/>
    <property type="match status" value="1"/>
</dbReference>
<evidence type="ECO:0000256" key="2">
    <source>
        <dbReference type="ARBA" id="ARBA00016984"/>
    </source>
</evidence>
<sequence length="155" mass="16464">MLRLIQISAGEFLASCLLTTIAALSLTTEALSAEVVVKTLNSSPGGPMVFDPAFVKLAPGDSLRIVPTDKGHNIESIKGMAPEGAPAVKTVVGKEETITFDKEGIYGFKCSPHYLMGMVALVVVGSNRDNLEPARAVEHGKLAKKRFDPLFAQVP</sequence>
<dbReference type="InterPro" id="IPR028871">
    <property type="entry name" value="BlueCu_1_BS"/>
</dbReference>
<evidence type="ECO:0000256" key="8">
    <source>
        <dbReference type="NCBIfam" id="TIGR02375"/>
    </source>
</evidence>